<protein>
    <submittedName>
        <fullName evidence="1">Membrane protein</fullName>
    </submittedName>
</protein>
<name>A0A069PTE4_9BURK</name>
<sequence>MLPAEFRHGTRDPADGACAESGADPIGAAQASFSSLSTYALTLHSASAHGENVRLRYAFRKPGFVRMDFIEPHGGATLIYSPLTKASRVWPRGYPRFPSLELDADNPLIRGPHGHRVDESDLGALLHNIRALQAGGSTCVGGEERVGTRRTTQVVVEGAPGRTVARVHRYLLWLDAASALPLRVVSESVLGEPIDTVVMDDLCVDVALPPDFFG</sequence>
<dbReference type="AlphaFoldDB" id="A0A069PTE4"/>
<dbReference type="RefSeq" id="WP_232256127.1">
    <property type="nucleotide sequence ID" value="NZ_CADFFX010000001.1"/>
</dbReference>
<evidence type="ECO:0000313" key="1">
    <source>
        <dbReference type="EMBL" id="KDR43682.1"/>
    </source>
</evidence>
<dbReference type="Gene3D" id="2.50.20.10">
    <property type="entry name" value="Lipoprotein localisation LolA/LolB/LppX"/>
    <property type="match status" value="1"/>
</dbReference>
<keyword evidence="2" id="KW-1185">Reference proteome</keyword>
<accession>A0A069PTE4</accession>
<evidence type="ECO:0000313" key="2">
    <source>
        <dbReference type="Proteomes" id="UP000027466"/>
    </source>
</evidence>
<reference evidence="1 2" key="1">
    <citation type="submission" date="2014-03" db="EMBL/GenBank/DDBJ databases">
        <title>Draft Genome Sequences of Four Burkholderia Strains.</title>
        <authorList>
            <person name="Liu X.Y."/>
            <person name="Li C.X."/>
            <person name="Xu J.H."/>
        </authorList>
    </citation>
    <scope>NUCLEOTIDE SEQUENCE [LARGE SCALE GENOMIC DNA]</scope>
    <source>
        <strain evidence="1 2">DSM 50014</strain>
    </source>
</reference>
<organism evidence="1 2">
    <name type="scientific">Caballeronia glathei</name>
    <dbReference type="NCBI Taxonomy" id="60547"/>
    <lineage>
        <taxon>Bacteria</taxon>
        <taxon>Pseudomonadati</taxon>
        <taxon>Pseudomonadota</taxon>
        <taxon>Betaproteobacteria</taxon>
        <taxon>Burkholderiales</taxon>
        <taxon>Burkholderiaceae</taxon>
        <taxon>Caballeronia</taxon>
    </lineage>
</organism>
<dbReference type="Proteomes" id="UP000027466">
    <property type="component" value="Unassembled WGS sequence"/>
</dbReference>
<dbReference type="STRING" id="60547.GCA_000751215_02523"/>
<comment type="caution">
    <text evidence="1">The sequence shown here is derived from an EMBL/GenBank/DDBJ whole genome shotgun (WGS) entry which is preliminary data.</text>
</comment>
<proteinExistence type="predicted"/>
<dbReference type="EMBL" id="JFHC01000006">
    <property type="protein sequence ID" value="KDR43682.1"/>
    <property type="molecule type" value="Genomic_DNA"/>
</dbReference>
<gene>
    <name evidence="1" type="ORF">BG61_32840</name>
</gene>